<protein>
    <recommendedName>
        <fullName evidence="3">ATP-binding protein</fullName>
    </recommendedName>
</protein>
<sequence>MTLYDHIKIKRRYTRSVNLERDLDIADSVKGYILTPKANDFIQRFCDALTSPNSVRAWTLTGVYGTGKSAFAHFLSALCSAKDDRIRSNAVSILKDSGAHVKGSLKSINDRGLVKAVATSQREPITYTLVRALKNGSERYWEGVRGTKPGILADIEEAYNGVKKKKEIDNKQVMSLIREVSIASKSGLLIIIDELGKNLEYAAQNNSVSDLYILQQIAELPTGGSKPQVFFIGLLHQSFYEYAHGLASTSRSEWAKIQGRFEDIPFSESPDRLFYLIKNAIDYSDSHKLKSSIKNWSAKWETMLRQQDIMSKSSLKELASIYPLHPIAAAALPILCNKFSQNDRTLFTFLSSDEPFSFKTFLSQADIPTEKVTTLKLDQVYDYFIESAGIALSARPHYQRWLEIQGRISDARNLDLDAIKVLKAVGVLNLISNAGALKASRNMVALSLDDVPGDRKSTQYWNSIIDSLIKKGFITWRKQFDELRIWEGSDFDIETALLEQSQITRSSLAELLNKYYPLNPIIPRRHSYETGTVRYFERRYFDSLPASIECSRRDNDGVICYVTSEVKHHTKVPAFTTDNKPVVIITAAETEALRAACFEYASLLNISKSAKQLQSDGVARREVRQRLFDSNQHLEEALSRSFALTMTKCWTTGNKEHIKSERDFNTRISLLCDKVYCKGAHLWNELINRRELTSQGAKARRELIVALINNTDQERLGINGHGPEYSMYESLIRATGIHRVNGDTWYIDRPNKDSGIYEAWKEIEAFCLAATSSPRSITDLYEIIENPPYGIKRGINPVLLMSVLLYHNEYLSIYFDGSYVPVLGVEHFDLLTKRPDKFAVKYFEISGLKAQLFRELEEIVTASIPSNKTVRNATVLSIVNPLIRFIRGLPQYAQRTHTLSNEAQAVRKALLEAKEPDVLLFSDLPQACGYSFIDINSSIDTKHVKDFRKKLILALQEIQTTYENVLNRCSKLIGHAFSVSPEIKELRSYLRAVAARVNSNTHVLELNLKRFINAGINSELDDKVWLEALLMVIADKPVNSWTDHDELVFEVKLGEITRRFKNIESIIELKGEEHEGFDARKITVTFPDGREINEVVWLDHKDREEANKIANEIIGGEFFTNNAKINRALLTTIIERVFGLNEKEEPIAKDQGKKKQYGR</sequence>
<evidence type="ECO:0008006" key="3">
    <source>
        <dbReference type="Google" id="ProtNLM"/>
    </source>
</evidence>
<reference evidence="1 2" key="1">
    <citation type="journal article" date="2017" name="ISME J.">
        <title>Energy and carbon metabolisms in a deep terrestrial subsurface fluid microbial community.</title>
        <authorList>
            <person name="Momper L."/>
            <person name="Jungbluth S.P."/>
            <person name="Lee M.D."/>
            <person name="Amend J.P."/>
        </authorList>
    </citation>
    <scope>NUCLEOTIDE SEQUENCE [LARGE SCALE GENOMIC DNA]</scope>
    <source>
        <strain evidence="1">SURF_29</strain>
    </source>
</reference>
<comment type="caution">
    <text evidence="1">The sequence shown here is derived from an EMBL/GenBank/DDBJ whole genome shotgun (WGS) entry which is preliminary data.</text>
</comment>
<gene>
    <name evidence="1" type="ORF">C4544_00710</name>
</gene>
<evidence type="ECO:0000313" key="2">
    <source>
        <dbReference type="Proteomes" id="UP000285655"/>
    </source>
</evidence>
<evidence type="ECO:0000313" key="1">
    <source>
        <dbReference type="EMBL" id="RJO62138.1"/>
    </source>
</evidence>
<accession>A0A419DGE0</accession>
<dbReference type="AlphaFoldDB" id="A0A419DGE0"/>
<name>A0A419DGE0_9BACT</name>
<dbReference type="EMBL" id="QZJW01000004">
    <property type="protein sequence ID" value="RJO62138.1"/>
    <property type="molecule type" value="Genomic_DNA"/>
</dbReference>
<organism evidence="1 2">
    <name type="scientific">candidate division WS5 bacterium</name>
    <dbReference type="NCBI Taxonomy" id="2093353"/>
    <lineage>
        <taxon>Bacteria</taxon>
        <taxon>candidate division WS5</taxon>
    </lineage>
</organism>
<proteinExistence type="predicted"/>
<dbReference type="Proteomes" id="UP000285655">
    <property type="component" value="Unassembled WGS sequence"/>
</dbReference>